<feature type="region of interest" description="Disordered" evidence="1">
    <location>
        <begin position="101"/>
        <end position="120"/>
    </location>
</feature>
<evidence type="ECO:0000256" key="1">
    <source>
        <dbReference type="SAM" id="MobiDB-lite"/>
    </source>
</evidence>
<evidence type="ECO:0008006" key="4">
    <source>
        <dbReference type="Google" id="ProtNLM"/>
    </source>
</evidence>
<dbReference type="AlphaFoldDB" id="A0A4U6QCT5"/>
<dbReference type="EMBL" id="SZZH01000004">
    <property type="protein sequence ID" value="TKV57729.1"/>
    <property type="molecule type" value="Genomic_DNA"/>
</dbReference>
<evidence type="ECO:0000313" key="2">
    <source>
        <dbReference type="EMBL" id="TKV57729.1"/>
    </source>
</evidence>
<evidence type="ECO:0000313" key="3">
    <source>
        <dbReference type="Proteomes" id="UP000306985"/>
    </source>
</evidence>
<dbReference type="Proteomes" id="UP000306985">
    <property type="component" value="Unassembled WGS sequence"/>
</dbReference>
<reference evidence="2 3" key="1">
    <citation type="submission" date="2019-05" db="EMBL/GenBank/DDBJ databases">
        <title>Nakamurella sp. N5BH11, whole genome shotgun sequence.</title>
        <authorList>
            <person name="Tuo L."/>
        </authorList>
    </citation>
    <scope>NUCLEOTIDE SEQUENCE [LARGE SCALE GENOMIC DNA]</scope>
    <source>
        <strain evidence="2 3">N5BH11</strain>
    </source>
</reference>
<sequence>MTAGVASALPVDPPPQVEDCVYTGPRDWTTERPLDDEGSFVSFDIGVRLGPCIAPWDAEIVDVHPMAEGDGLTYGVSDKPYLGRNECGGAAARYVRQPDFTDPAGRWLPSGPSSDPLPPDQRQFAAGQRWVACLLSAPMWDPSGRDATTFVGPGFIRSGQTGHGQWQDPVFRNQWGQCGIGTDGASPVGLVFCGQPHDREQLAHTYWDIAPVAATLIDSCAGQAARMTEQGDEFADGALTSEVVVRGSDPAPEIQILTRTTALTDGGWAECWVRPVDPGMRLTATVVSLGSAPPPLVPR</sequence>
<keyword evidence="3" id="KW-1185">Reference proteome</keyword>
<protein>
    <recommendedName>
        <fullName evidence="4">Septum formation-related domain-containing protein</fullName>
    </recommendedName>
</protein>
<proteinExistence type="predicted"/>
<gene>
    <name evidence="2" type="ORF">FDO65_16410</name>
</gene>
<accession>A0A4U6QCT5</accession>
<comment type="caution">
    <text evidence="2">The sequence shown here is derived from an EMBL/GenBank/DDBJ whole genome shotgun (WGS) entry which is preliminary data.</text>
</comment>
<dbReference type="RefSeq" id="WP_137450813.1">
    <property type="nucleotide sequence ID" value="NZ_SZZH01000004.1"/>
</dbReference>
<organism evidence="2 3">
    <name type="scientific">Nakamurella flava</name>
    <dbReference type="NCBI Taxonomy" id="2576308"/>
    <lineage>
        <taxon>Bacteria</taxon>
        <taxon>Bacillati</taxon>
        <taxon>Actinomycetota</taxon>
        <taxon>Actinomycetes</taxon>
        <taxon>Nakamurellales</taxon>
        <taxon>Nakamurellaceae</taxon>
        <taxon>Nakamurella</taxon>
    </lineage>
</organism>
<name>A0A4U6QCT5_9ACTN</name>
<dbReference type="OrthoDB" id="3784983at2"/>